<feature type="transmembrane region" description="Helical" evidence="6">
    <location>
        <begin position="7"/>
        <end position="26"/>
    </location>
</feature>
<evidence type="ECO:0000313" key="10">
    <source>
        <dbReference type="Proteomes" id="UP000095412"/>
    </source>
</evidence>
<keyword evidence="4 6" id="KW-1133">Transmembrane helix</keyword>
<reference evidence="9 11" key="1">
    <citation type="submission" date="2016-09" db="EMBL/GenBank/DDBJ databases">
        <authorList>
            <consortium name="Pathogen Informatics"/>
        </authorList>
    </citation>
    <scope>NUCLEOTIDE SEQUENCE [LARGE SCALE GENOMIC DNA]</scope>
    <source>
        <strain evidence="9 11">82B</strain>
    </source>
</reference>
<dbReference type="Proteomes" id="UP000095412">
    <property type="component" value="Unassembled WGS sequence"/>
</dbReference>
<feature type="transmembrane region" description="Helical" evidence="6">
    <location>
        <begin position="275"/>
        <end position="293"/>
    </location>
</feature>
<evidence type="ECO:0000313" key="9">
    <source>
        <dbReference type="EMBL" id="SCS62970.1"/>
    </source>
</evidence>
<feature type="transmembrane region" description="Helical" evidence="6">
    <location>
        <begin position="209"/>
        <end position="238"/>
    </location>
</feature>
<comment type="subcellular location">
    <subcellularLocation>
        <location evidence="1">Cell membrane</location>
        <topology evidence="1">Multi-pass membrane protein</topology>
    </subcellularLocation>
</comment>
<keyword evidence="3 6" id="KW-0812">Transmembrane</keyword>
<evidence type="ECO:0000313" key="11">
    <source>
        <dbReference type="Proteomes" id="UP000095768"/>
    </source>
</evidence>
<keyword evidence="2" id="KW-0813">Transport</keyword>
<evidence type="ECO:0000256" key="3">
    <source>
        <dbReference type="ARBA" id="ARBA00022692"/>
    </source>
</evidence>
<evidence type="ECO:0000256" key="2">
    <source>
        <dbReference type="ARBA" id="ARBA00022448"/>
    </source>
</evidence>
<dbReference type="InterPro" id="IPR020846">
    <property type="entry name" value="MFS_dom"/>
</dbReference>
<feature type="transmembrane region" description="Helical" evidence="6">
    <location>
        <begin position="74"/>
        <end position="91"/>
    </location>
</feature>
<evidence type="ECO:0000256" key="5">
    <source>
        <dbReference type="ARBA" id="ARBA00023136"/>
    </source>
</evidence>
<protein>
    <submittedName>
        <fullName evidence="9">Major facilitator superfamily permease</fullName>
    </submittedName>
</protein>
<feature type="transmembrane region" description="Helical" evidence="6">
    <location>
        <begin position="163"/>
        <end position="181"/>
    </location>
</feature>
<proteinExistence type="predicted"/>
<dbReference type="AlphaFoldDB" id="A0A1D4JMC0"/>
<dbReference type="Gene3D" id="1.20.1250.20">
    <property type="entry name" value="MFS general substrate transporter like domains"/>
    <property type="match status" value="2"/>
</dbReference>
<dbReference type="OrthoDB" id="9797953at2"/>
<gene>
    <name evidence="9" type="ORF">SAMEA2297795_00852</name>
    <name evidence="8" type="ORF">SAMEA2297796_00530</name>
</gene>
<dbReference type="EMBL" id="FMPI01000002">
    <property type="protein sequence ID" value="SCS44276.1"/>
    <property type="molecule type" value="Genomic_DNA"/>
</dbReference>
<evidence type="ECO:0000256" key="4">
    <source>
        <dbReference type="ARBA" id="ARBA00022989"/>
    </source>
</evidence>
<dbReference type="InterPro" id="IPR036259">
    <property type="entry name" value="MFS_trans_sf"/>
</dbReference>
<feature type="transmembrane region" description="Helical" evidence="6">
    <location>
        <begin position="331"/>
        <end position="353"/>
    </location>
</feature>
<accession>A0A1D4JMC0</accession>
<dbReference type="GO" id="GO:0022857">
    <property type="term" value="F:transmembrane transporter activity"/>
    <property type="evidence" value="ECO:0007669"/>
    <property type="project" value="InterPro"/>
</dbReference>
<feature type="transmembrane region" description="Helical" evidence="6">
    <location>
        <begin position="97"/>
        <end position="120"/>
    </location>
</feature>
<evidence type="ECO:0000256" key="1">
    <source>
        <dbReference type="ARBA" id="ARBA00004651"/>
    </source>
</evidence>
<dbReference type="Proteomes" id="UP000095768">
    <property type="component" value="Unassembled WGS sequence"/>
</dbReference>
<dbReference type="PROSITE" id="PS50850">
    <property type="entry name" value="MFS"/>
    <property type="match status" value="1"/>
</dbReference>
<dbReference type="EMBL" id="FMPG01000002">
    <property type="protein sequence ID" value="SCS62970.1"/>
    <property type="molecule type" value="Genomic_DNA"/>
</dbReference>
<dbReference type="InterPro" id="IPR010645">
    <property type="entry name" value="MFS_4"/>
</dbReference>
<dbReference type="RefSeq" id="WP_069994694.1">
    <property type="nucleotide sequence ID" value="NZ_FMPG01000002.1"/>
</dbReference>
<feature type="transmembrane region" description="Helical" evidence="6">
    <location>
        <begin position="132"/>
        <end position="151"/>
    </location>
</feature>
<feature type="domain" description="Major facilitator superfamily (MFS) profile" evidence="7">
    <location>
        <begin position="8"/>
        <end position="389"/>
    </location>
</feature>
<feature type="transmembrane region" description="Helical" evidence="6">
    <location>
        <begin position="365"/>
        <end position="385"/>
    </location>
</feature>
<dbReference type="SUPFAM" id="SSF103473">
    <property type="entry name" value="MFS general substrate transporter"/>
    <property type="match status" value="1"/>
</dbReference>
<organism evidence="9 11">
    <name type="scientific">Staphylococcus caeli</name>
    <dbReference type="NCBI Taxonomy" id="2201815"/>
    <lineage>
        <taxon>Bacteria</taxon>
        <taxon>Bacillati</taxon>
        <taxon>Bacillota</taxon>
        <taxon>Bacilli</taxon>
        <taxon>Bacillales</taxon>
        <taxon>Staphylococcaceae</taxon>
        <taxon>Staphylococcus</taxon>
    </lineage>
</organism>
<dbReference type="PANTHER" id="PTHR23537:SF1">
    <property type="entry name" value="SUGAR TRANSPORTER"/>
    <property type="match status" value="1"/>
</dbReference>
<sequence length="394" mass="43485">MQKAYKQLILGMICLFIVMAIGRFAYTPIMPFMQQSSDMNDQSAGILATMNYLGYLIGAIIPIWFIIFTKATDLKIYLIINIVSTIFMGTFNEYTVWIILRLISGITSGAVFVLASNVTLEALRIANKNRISGLLYSGIGVGIFLSSIFIYLYTDKNSWEMTWMILGISSLLLGIFAIVGLKDNNPNKEESQNKEIKQHENSEKLNKRFVFVFSISYFCEGAGYIITGTFLVAIVKAIPDLADYAALSWMFVGLGAIPSAVLWSMMAGKLGHAKAIYLAFVLQIIGVIMPVFLENIPSLVISSLLFGSTFLGLTTLYMSKAQALMFQHNSNLNLVASLTVIYSLGQMIAPAISGLLIGNEGNYDAALIFAAIILTIGLLSSFYSFEKFKNEEKN</sequence>
<reference evidence="8 10" key="2">
    <citation type="submission" date="2016-09" db="EMBL/GenBank/DDBJ databases">
        <authorList>
            <consortium name="Pathogen Informatics"/>
            <person name="Sun Q."/>
            <person name="Inoue M."/>
        </authorList>
    </citation>
    <scope>NUCLEOTIDE SEQUENCE [LARGE SCALE GENOMIC DNA]</scope>
    <source>
        <strain evidence="8 10">82C</strain>
    </source>
</reference>
<dbReference type="PANTHER" id="PTHR23537">
    <property type="match status" value="1"/>
</dbReference>
<name>A0A1D4JMC0_9STAP</name>
<evidence type="ECO:0000256" key="6">
    <source>
        <dbReference type="SAM" id="Phobius"/>
    </source>
</evidence>
<feature type="transmembrane region" description="Helical" evidence="6">
    <location>
        <begin position="46"/>
        <end position="67"/>
    </location>
</feature>
<evidence type="ECO:0000259" key="7">
    <source>
        <dbReference type="PROSITE" id="PS50850"/>
    </source>
</evidence>
<keyword evidence="5 6" id="KW-0472">Membrane</keyword>
<feature type="transmembrane region" description="Helical" evidence="6">
    <location>
        <begin position="244"/>
        <end position="263"/>
    </location>
</feature>
<keyword evidence="10" id="KW-1185">Reference proteome</keyword>
<dbReference type="GO" id="GO:0005886">
    <property type="term" value="C:plasma membrane"/>
    <property type="evidence" value="ECO:0007669"/>
    <property type="project" value="UniProtKB-SubCell"/>
</dbReference>
<evidence type="ECO:0000313" key="8">
    <source>
        <dbReference type="EMBL" id="SCS44276.1"/>
    </source>
</evidence>
<feature type="transmembrane region" description="Helical" evidence="6">
    <location>
        <begin position="299"/>
        <end position="319"/>
    </location>
</feature>
<dbReference type="Pfam" id="PF06779">
    <property type="entry name" value="MFS_4"/>
    <property type="match status" value="1"/>
</dbReference>